<dbReference type="SUPFAM" id="SSF48576">
    <property type="entry name" value="Terpenoid synthases"/>
    <property type="match status" value="1"/>
</dbReference>
<keyword evidence="1" id="KW-0479">Metal-binding</keyword>
<feature type="non-terminal residue" evidence="3">
    <location>
        <position position="235"/>
    </location>
</feature>
<dbReference type="Gene3D" id="1.10.600.10">
    <property type="entry name" value="Farnesyl Diphosphate Synthase"/>
    <property type="match status" value="1"/>
</dbReference>
<dbReference type="InterPro" id="IPR008949">
    <property type="entry name" value="Isoprenoid_synthase_dom_sf"/>
</dbReference>
<keyword evidence="2" id="KW-0460">Magnesium</keyword>
<evidence type="ECO:0000256" key="2">
    <source>
        <dbReference type="ARBA" id="ARBA00022842"/>
    </source>
</evidence>
<dbReference type="GO" id="GO:0046872">
    <property type="term" value="F:metal ion binding"/>
    <property type="evidence" value="ECO:0007669"/>
    <property type="project" value="UniProtKB-KW"/>
</dbReference>
<accession>X1PQQ2</accession>
<dbReference type="InterPro" id="IPR033749">
    <property type="entry name" value="Polyprenyl_synt_CS"/>
</dbReference>
<dbReference type="GO" id="GO:0008299">
    <property type="term" value="P:isoprenoid biosynthetic process"/>
    <property type="evidence" value="ECO:0007669"/>
    <property type="project" value="InterPro"/>
</dbReference>
<protein>
    <recommendedName>
        <fullName evidence="4">Polyprenyl synthetase family protein</fullName>
    </recommendedName>
</protein>
<dbReference type="InterPro" id="IPR000092">
    <property type="entry name" value="Polyprenyl_synt"/>
</dbReference>
<dbReference type="PANTHER" id="PTHR12001:SF86">
    <property type="entry name" value="GERANYLGERANYL DIPHOSPHATE SYNTHASE"/>
    <property type="match status" value="1"/>
</dbReference>
<dbReference type="PANTHER" id="PTHR12001">
    <property type="entry name" value="GERANYLGERANYL PYROPHOSPHATE SYNTHASE"/>
    <property type="match status" value="1"/>
</dbReference>
<evidence type="ECO:0000256" key="1">
    <source>
        <dbReference type="ARBA" id="ARBA00022723"/>
    </source>
</evidence>
<proteinExistence type="predicted"/>
<evidence type="ECO:0000313" key="3">
    <source>
        <dbReference type="EMBL" id="GAI58153.1"/>
    </source>
</evidence>
<evidence type="ECO:0008006" key="4">
    <source>
        <dbReference type="Google" id="ProtNLM"/>
    </source>
</evidence>
<dbReference type="EMBL" id="BARV01035610">
    <property type="protein sequence ID" value="GAI58153.1"/>
    <property type="molecule type" value="Genomic_DNA"/>
</dbReference>
<dbReference type="SFLD" id="SFLDS00005">
    <property type="entry name" value="Isoprenoid_Synthase_Type_I"/>
    <property type="match status" value="1"/>
</dbReference>
<sequence length="235" mass="26777">LPVSAAIELIHNYSLVHDDIQDDDELRRHRPTVWKIWGKPQAINAGSALKILANLSVLKLNDLGIPREKQVEVFDILDTSCLEMIEGQYMDIDFEDRDIISVDEYLEMIEKKTSALISGALKVGAVLHLDNGRLDAFEKFGRYLGIAFQITDDILGIWGNDRKTGKPRGNDIRKRKKSLPIVLCLQESDEKGKSQLLKIYRKSKVNDRGVAVVLKSLEETGARYFCQRQAKKYYE</sequence>
<organism evidence="3">
    <name type="scientific">marine sediment metagenome</name>
    <dbReference type="NCBI Taxonomy" id="412755"/>
    <lineage>
        <taxon>unclassified sequences</taxon>
        <taxon>metagenomes</taxon>
        <taxon>ecological metagenomes</taxon>
    </lineage>
</organism>
<dbReference type="GO" id="GO:0004659">
    <property type="term" value="F:prenyltransferase activity"/>
    <property type="evidence" value="ECO:0007669"/>
    <property type="project" value="InterPro"/>
</dbReference>
<gene>
    <name evidence="3" type="ORF">S06H3_55536</name>
</gene>
<dbReference type="Pfam" id="PF00348">
    <property type="entry name" value="polyprenyl_synt"/>
    <property type="match status" value="1"/>
</dbReference>
<comment type="caution">
    <text evidence="3">The sequence shown here is derived from an EMBL/GenBank/DDBJ whole genome shotgun (WGS) entry which is preliminary data.</text>
</comment>
<dbReference type="PROSITE" id="PS00723">
    <property type="entry name" value="POLYPRENYL_SYNTHASE_1"/>
    <property type="match status" value="1"/>
</dbReference>
<reference evidence="3" key="1">
    <citation type="journal article" date="2014" name="Front. Microbiol.">
        <title>High frequency of phylogenetically diverse reductive dehalogenase-homologous genes in deep subseafloor sedimentary metagenomes.</title>
        <authorList>
            <person name="Kawai M."/>
            <person name="Futagami T."/>
            <person name="Toyoda A."/>
            <person name="Takaki Y."/>
            <person name="Nishi S."/>
            <person name="Hori S."/>
            <person name="Arai W."/>
            <person name="Tsubouchi T."/>
            <person name="Morono Y."/>
            <person name="Uchiyama I."/>
            <person name="Ito T."/>
            <person name="Fujiyama A."/>
            <person name="Inagaki F."/>
            <person name="Takami H."/>
        </authorList>
    </citation>
    <scope>NUCLEOTIDE SEQUENCE</scope>
    <source>
        <strain evidence="3">Expedition CK06-06</strain>
    </source>
</reference>
<feature type="non-terminal residue" evidence="3">
    <location>
        <position position="1"/>
    </location>
</feature>
<name>X1PQQ2_9ZZZZ</name>
<dbReference type="CDD" id="cd00685">
    <property type="entry name" value="Trans_IPPS_HT"/>
    <property type="match status" value="1"/>
</dbReference>
<dbReference type="PROSITE" id="PS00444">
    <property type="entry name" value="POLYPRENYL_SYNTHASE_2"/>
    <property type="match status" value="1"/>
</dbReference>
<dbReference type="AlphaFoldDB" id="X1PQQ2"/>